<accession>A0AB33IR99</accession>
<evidence type="ECO:0000259" key="4">
    <source>
        <dbReference type="PROSITE" id="PS01124"/>
    </source>
</evidence>
<dbReference type="GO" id="GO:0003700">
    <property type="term" value="F:DNA-binding transcription factor activity"/>
    <property type="evidence" value="ECO:0007669"/>
    <property type="project" value="InterPro"/>
</dbReference>
<dbReference type="Gene3D" id="1.10.10.60">
    <property type="entry name" value="Homeodomain-like"/>
    <property type="match status" value="1"/>
</dbReference>
<protein>
    <submittedName>
        <fullName evidence="5">Helix-turn-helix transcriptional regulator</fullName>
    </submittedName>
</protein>
<organism evidence="5">
    <name type="scientific">Prevotella sp. GTC17253</name>
    <dbReference type="NCBI Taxonomy" id="3236793"/>
    <lineage>
        <taxon>Bacteria</taxon>
        <taxon>Pseudomonadati</taxon>
        <taxon>Bacteroidota</taxon>
        <taxon>Bacteroidia</taxon>
        <taxon>Bacteroidales</taxon>
        <taxon>Prevotellaceae</taxon>
        <taxon>Prevotella</taxon>
    </lineage>
</organism>
<evidence type="ECO:0000256" key="3">
    <source>
        <dbReference type="ARBA" id="ARBA00023163"/>
    </source>
</evidence>
<gene>
    <name evidence="5" type="ORF">GTC17253_20050</name>
</gene>
<sequence length="310" mass="35982">MRSFIIIQYMERRKTRQLSFSEIKAIIDSNRHQGALLPYIEKDMVMAIERSDIMVSVMQENIPIKADDMRLFLLKAGKANVTFNLRQHQLAAGDLVFVSAGSIIQVNQFTSDADLEAFSVSPDRLQMMFGGRPPEPFARQMYDFHIHLSDTEQHTFHLLFASLWQLVNQPTHSDEATNSLMAAMIHETDRLHRRDSRLQSVQRPHDQQIFDRFIALVNEHVGQEHALNFYADQLCISPRYLGTLVKQVSGQTAKEWIDRALIMDIKVKLKHSDMQIKQISDRLNFPNVSFFCKYFKRLTGHTPNDYREGE</sequence>
<dbReference type="EMBL" id="AP035785">
    <property type="protein sequence ID" value="BFO72039.1"/>
    <property type="molecule type" value="Genomic_DNA"/>
</dbReference>
<dbReference type="GO" id="GO:0043565">
    <property type="term" value="F:sequence-specific DNA binding"/>
    <property type="evidence" value="ECO:0007669"/>
    <property type="project" value="InterPro"/>
</dbReference>
<feature type="domain" description="HTH araC/xylS-type" evidence="4">
    <location>
        <begin position="211"/>
        <end position="309"/>
    </location>
</feature>
<name>A0AB33IR99_9BACT</name>
<dbReference type="AlphaFoldDB" id="A0AB33IR99"/>
<dbReference type="SUPFAM" id="SSF46689">
    <property type="entry name" value="Homeodomain-like"/>
    <property type="match status" value="1"/>
</dbReference>
<proteinExistence type="predicted"/>
<reference evidence="5" key="1">
    <citation type="submission" date="2024-07" db="EMBL/GenBank/DDBJ databases">
        <title>Complete genome sequence of Prevotella sp. YM-2024 GTC17253.</title>
        <authorList>
            <person name="Hayashi M."/>
            <person name="Muto Y."/>
            <person name="Tanaka K."/>
            <person name="Niwa H."/>
        </authorList>
    </citation>
    <scope>NUCLEOTIDE SEQUENCE</scope>
    <source>
        <strain evidence="5">GTC17253</strain>
    </source>
</reference>
<keyword evidence="1" id="KW-0805">Transcription regulation</keyword>
<dbReference type="Pfam" id="PF12833">
    <property type="entry name" value="HTH_18"/>
    <property type="match status" value="1"/>
</dbReference>
<dbReference type="InterPro" id="IPR018060">
    <property type="entry name" value="HTH_AraC"/>
</dbReference>
<dbReference type="SMART" id="SM00342">
    <property type="entry name" value="HTH_ARAC"/>
    <property type="match status" value="1"/>
</dbReference>
<dbReference type="PANTHER" id="PTHR43280">
    <property type="entry name" value="ARAC-FAMILY TRANSCRIPTIONAL REGULATOR"/>
    <property type="match status" value="1"/>
</dbReference>
<dbReference type="PANTHER" id="PTHR43280:SF32">
    <property type="entry name" value="TRANSCRIPTIONAL REGULATORY PROTEIN"/>
    <property type="match status" value="1"/>
</dbReference>
<evidence type="ECO:0000256" key="1">
    <source>
        <dbReference type="ARBA" id="ARBA00023015"/>
    </source>
</evidence>
<dbReference type="PROSITE" id="PS01124">
    <property type="entry name" value="HTH_ARAC_FAMILY_2"/>
    <property type="match status" value="1"/>
</dbReference>
<keyword evidence="3" id="KW-0804">Transcription</keyword>
<evidence type="ECO:0000313" key="5">
    <source>
        <dbReference type="EMBL" id="BFO72039.1"/>
    </source>
</evidence>
<keyword evidence="2" id="KW-0238">DNA-binding</keyword>
<evidence type="ECO:0000256" key="2">
    <source>
        <dbReference type="ARBA" id="ARBA00023125"/>
    </source>
</evidence>
<dbReference type="InterPro" id="IPR009057">
    <property type="entry name" value="Homeodomain-like_sf"/>
</dbReference>